<dbReference type="RefSeq" id="WP_137270234.1">
    <property type="nucleotide sequence ID" value="NZ_JACYNM010000049.1"/>
</dbReference>
<dbReference type="GO" id="GO:0043709">
    <property type="term" value="P:cell adhesion involved in single-species biofilm formation"/>
    <property type="evidence" value="ECO:0007669"/>
    <property type="project" value="TreeGrafter"/>
</dbReference>
<evidence type="ECO:0000256" key="4">
    <source>
        <dbReference type="ARBA" id="ARBA00023263"/>
    </source>
</evidence>
<dbReference type="InterPro" id="IPR050263">
    <property type="entry name" value="Bact_Fimbrial_Adh_Pro"/>
</dbReference>
<feature type="domain" description="Fimbrial-type adhesion" evidence="6">
    <location>
        <begin position="33"/>
        <end position="177"/>
    </location>
</feature>
<evidence type="ECO:0000313" key="10">
    <source>
        <dbReference type="Proteomes" id="UP000661012"/>
    </source>
</evidence>
<evidence type="ECO:0000313" key="8">
    <source>
        <dbReference type="EMBL" id="TKJ82672.1"/>
    </source>
</evidence>
<proteinExistence type="inferred from homology"/>
<dbReference type="Pfam" id="PF00419">
    <property type="entry name" value="Fimbrial"/>
    <property type="match status" value="1"/>
</dbReference>
<evidence type="ECO:0000256" key="1">
    <source>
        <dbReference type="ARBA" id="ARBA00004561"/>
    </source>
</evidence>
<dbReference type="InterPro" id="IPR036937">
    <property type="entry name" value="Adhesion_dom_fimbrial_sf"/>
</dbReference>
<evidence type="ECO:0000313" key="9">
    <source>
        <dbReference type="Proteomes" id="UP000306393"/>
    </source>
</evidence>
<evidence type="ECO:0000259" key="6">
    <source>
        <dbReference type="Pfam" id="PF00419"/>
    </source>
</evidence>
<protein>
    <submittedName>
        <fullName evidence="7">Fimbrial protein</fullName>
    </submittedName>
</protein>
<dbReference type="EMBL" id="JACYNN010000047">
    <property type="protein sequence ID" value="MBD8109345.1"/>
    <property type="molecule type" value="Genomic_DNA"/>
</dbReference>
<reference evidence="7 10" key="2">
    <citation type="journal article" date="2020" name="FEMS Microbiol. Ecol.">
        <title>Temporal dynamics of bacterial communities during seed development and maturation.</title>
        <authorList>
            <person name="Chesneau G."/>
            <person name="Torres-Cortes G."/>
            <person name="Briand M."/>
            <person name="Darrasse A."/>
            <person name="Preveaux A."/>
            <person name="Marais C."/>
            <person name="Jacques M.A."/>
            <person name="Shade A."/>
            <person name="Barret M."/>
        </authorList>
    </citation>
    <scope>NUCLEOTIDE SEQUENCE [LARGE SCALE GENOMIC DNA]</scope>
    <source>
        <strain evidence="7 10">CFBP13732</strain>
    </source>
</reference>
<gene>
    <name evidence="8" type="ORF">EpCFBP13511_23810</name>
    <name evidence="7" type="ORF">IFT93_23565</name>
</gene>
<dbReference type="Proteomes" id="UP000661012">
    <property type="component" value="Unassembled WGS sequence"/>
</dbReference>
<feature type="signal peptide" evidence="5">
    <location>
        <begin position="1"/>
        <end position="27"/>
    </location>
</feature>
<accession>A0A4U3ESA7</accession>
<keyword evidence="4" id="KW-0281">Fimbrium</keyword>
<comment type="similarity">
    <text evidence="2">Belongs to the fimbrial protein family.</text>
</comment>
<comment type="subcellular location">
    <subcellularLocation>
        <location evidence="1">Fimbrium</location>
    </subcellularLocation>
</comment>
<keyword evidence="10" id="KW-1185">Reference proteome</keyword>
<dbReference type="PANTHER" id="PTHR33420">
    <property type="entry name" value="FIMBRIAL SUBUNIT ELFA-RELATED"/>
    <property type="match status" value="1"/>
</dbReference>
<dbReference type="Proteomes" id="UP000306393">
    <property type="component" value="Unassembled WGS sequence"/>
</dbReference>
<keyword evidence="3 5" id="KW-0732">Signal</keyword>
<dbReference type="GO" id="GO:0009289">
    <property type="term" value="C:pilus"/>
    <property type="evidence" value="ECO:0007669"/>
    <property type="project" value="UniProtKB-SubCell"/>
</dbReference>
<reference evidence="8 9" key="1">
    <citation type="journal article" date="2019" name="Sci. Rep.">
        <title>Differences in resource use lead to coexistence of seed-transmitted microbial populations.</title>
        <authorList>
            <person name="Torres-Cortes G."/>
            <person name="Garcia B.J."/>
            <person name="Compant S."/>
            <person name="Rezki S."/>
            <person name="Jones P."/>
            <person name="Preveaux A."/>
            <person name="Briand M."/>
            <person name="Roulet A."/>
            <person name="Bouchez O."/>
            <person name="Jacobson D."/>
            <person name="Barret M."/>
        </authorList>
    </citation>
    <scope>NUCLEOTIDE SEQUENCE [LARGE SCALE GENOMIC DNA]</scope>
    <source>
        <strain evidence="8 9">CFBP13511</strain>
    </source>
</reference>
<evidence type="ECO:0000313" key="7">
    <source>
        <dbReference type="EMBL" id="MBD8109345.1"/>
    </source>
</evidence>
<sequence length="178" mass="18425">MYITSQWASFVFCGAMFATFGVIPAHAGDTADINITATVIVRTCTPDWNSTKDVPLGSVDGSGKKGQDNIASKDFTLDLKDCTGVSKVKVTAKGTPDSKDVTAFKNAATDTAASGVAVYLLGGPQTNTRLDPDGNTAAEYSVTDNAVSMGFKAVLEGNGDNIVAGAVKVPVTLSMVYE</sequence>
<evidence type="ECO:0000256" key="5">
    <source>
        <dbReference type="SAM" id="SignalP"/>
    </source>
</evidence>
<comment type="caution">
    <text evidence="8">The sequence shown here is derived from an EMBL/GenBank/DDBJ whole genome shotgun (WGS) entry which is preliminary data.</text>
</comment>
<name>A0A4U3ESA7_9GAMM</name>
<dbReference type="SUPFAM" id="SSF49401">
    <property type="entry name" value="Bacterial adhesins"/>
    <property type="match status" value="1"/>
</dbReference>
<dbReference type="AlphaFoldDB" id="A0A4U3ESA7"/>
<dbReference type="InterPro" id="IPR000259">
    <property type="entry name" value="Adhesion_dom_fimbrial"/>
</dbReference>
<dbReference type="EMBL" id="QGAC01000051">
    <property type="protein sequence ID" value="TKJ82672.1"/>
    <property type="molecule type" value="Genomic_DNA"/>
</dbReference>
<dbReference type="InterPro" id="IPR008966">
    <property type="entry name" value="Adhesion_dom_sf"/>
</dbReference>
<dbReference type="PANTHER" id="PTHR33420:SF3">
    <property type="entry name" value="FIMBRIAL SUBUNIT ELFA"/>
    <property type="match status" value="1"/>
</dbReference>
<evidence type="ECO:0000256" key="3">
    <source>
        <dbReference type="ARBA" id="ARBA00022729"/>
    </source>
</evidence>
<organism evidence="8 9">
    <name type="scientific">Erwinia persicina</name>
    <dbReference type="NCBI Taxonomy" id="55211"/>
    <lineage>
        <taxon>Bacteria</taxon>
        <taxon>Pseudomonadati</taxon>
        <taxon>Pseudomonadota</taxon>
        <taxon>Gammaproteobacteria</taxon>
        <taxon>Enterobacterales</taxon>
        <taxon>Erwiniaceae</taxon>
        <taxon>Erwinia</taxon>
    </lineage>
</organism>
<feature type="chain" id="PRO_5020462851" evidence="5">
    <location>
        <begin position="28"/>
        <end position="178"/>
    </location>
</feature>
<dbReference type="Gene3D" id="2.60.40.1090">
    <property type="entry name" value="Fimbrial-type adhesion domain"/>
    <property type="match status" value="1"/>
</dbReference>
<evidence type="ECO:0000256" key="2">
    <source>
        <dbReference type="ARBA" id="ARBA00006671"/>
    </source>
</evidence>